<dbReference type="InterPro" id="IPR000182">
    <property type="entry name" value="GNAT_dom"/>
</dbReference>
<reference evidence="3" key="1">
    <citation type="submission" date="2016-10" db="EMBL/GenBank/DDBJ databases">
        <authorList>
            <person name="Varghese N."/>
        </authorList>
    </citation>
    <scope>NUCLEOTIDE SEQUENCE [LARGE SCALE GENOMIC DNA]</scope>
    <source>
        <strain evidence="3">DSM 45096 / BCRC 16803 / CGMCC 4.1857 / CIP 109030 / JCM 12277 / KCTC 19219 / NBRC 100920 / 33214</strain>
    </source>
</reference>
<keyword evidence="3" id="KW-1185">Reference proteome</keyword>
<dbReference type="eggNOG" id="COG3393">
    <property type="taxonomic scope" value="Bacteria"/>
</dbReference>
<dbReference type="SUPFAM" id="SSF55729">
    <property type="entry name" value="Acyl-CoA N-acyltransferases (Nat)"/>
    <property type="match status" value="1"/>
</dbReference>
<accession>A0A1H7MGC2</accession>
<proteinExistence type="predicted"/>
<dbReference type="PROSITE" id="PS51186">
    <property type="entry name" value="GNAT"/>
    <property type="match status" value="1"/>
</dbReference>
<dbReference type="InterPro" id="IPR016181">
    <property type="entry name" value="Acyl_CoA_acyltransferase"/>
</dbReference>
<dbReference type="Proteomes" id="UP000183015">
    <property type="component" value="Unassembled WGS sequence"/>
</dbReference>
<organism evidence="2 3">
    <name type="scientific">Streptacidiphilus jiangxiensis</name>
    <dbReference type="NCBI Taxonomy" id="235985"/>
    <lineage>
        <taxon>Bacteria</taxon>
        <taxon>Bacillati</taxon>
        <taxon>Actinomycetota</taxon>
        <taxon>Actinomycetes</taxon>
        <taxon>Kitasatosporales</taxon>
        <taxon>Streptomycetaceae</taxon>
        <taxon>Streptacidiphilus</taxon>
    </lineage>
</organism>
<dbReference type="STRING" id="235985.SAMN05414137_105376"/>
<dbReference type="GO" id="GO:0016747">
    <property type="term" value="F:acyltransferase activity, transferring groups other than amino-acyl groups"/>
    <property type="evidence" value="ECO:0007669"/>
    <property type="project" value="InterPro"/>
</dbReference>
<dbReference type="AlphaFoldDB" id="A0A1H7MGC2"/>
<gene>
    <name evidence="2" type="ORF">SAMN05414137_105376</name>
</gene>
<feature type="domain" description="N-acetyltransferase" evidence="1">
    <location>
        <begin position="121"/>
        <end position="255"/>
    </location>
</feature>
<name>A0A1H7MGC2_STRJI</name>
<evidence type="ECO:0000313" key="2">
    <source>
        <dbReference type="EMBL" id="SEL10336.1"/>
    </source>
</evidence>
<evidence type="ECO:0000259" key="1">
    <source>
        <dbReference type="PROSITE" id="PS51186"/>
    </source>
</evidence>
<dbReference type="RefSeq" id="WP_236656645.1">
    <property type="nucleotide sequence ID" value="NZ_BBPN01000058.1"/>
</dbReference>
<protein>
    <submittedName>
        <fullName evidence="2">FR47-like protein</fullName>
    </submittedName>
</protein>
<sequence>MTQPGAAQPGMTPPGTAVEIFSVEELLGLTDDTLVLWTAQGLTGGGRAWAGEDAVIAAAPGISTRDRVGVWARSPQAAVALAREVLPQLPRSFRPFGERPLIAAIAAAVPGLEVVGHFGWMDARETSPAESPAPWLDDTTGVNALLDLAYPASYARAGVPGVERWAGFHDDADRLLAIGALAWSSPQVALLSGIAVAPDARGKGLALPICATLAQAGLAERGTVALMVEDHNTTARRVYDRLGLRHRPVSAAAFT</sequence>
<dbReference type="Gene3D" id="3.40.630.30">
    <property type="match status" value="1"/>
</dbReference>
<dbReference type="EMBL" id="FOAZ01000005">
    <property type="protein sequence ID" value="SEL10336.1"/>
    <property type="molecule type" value="Genomic_DNA"/>
</dbReference>
<dbReference type="Pfam" id="PF08445">
    <property type="entry name" value="FR47"/>
    <property type="match status" value="1"/>
</dbReference>
<dbReference type="InterPro" id="IPR013653">
    <property type="entry name" value="GCN5-like_dom"/>
</dbReference>
<evidence type="ECO:0000313" key="3">
    <source>
        <dbReference type="Proteomes" id="UP000183015"/>
    </source>
</evidence>